<sequence>MQQIAKQIAENATFQAFINCYIREVSCGHWVKKEEWITEQRLTILITEGHMLELELPIQNTRIAFDVEYKSLVGRHIFGVSLKYCTKQKQWLLEDKLTILITLIQELHLMGKVDGCPGLSSRFDELILRIIESYQTMANYIENSLEDKKQNGVNATFIEAEQSLLFGHWLHPTPKSRQGMANWQQTSYAPELQGTFQLHYFRVDRKIVKESSVLEKSASELIYQSLTKSQPDFVMSEKHSLIPMHPLQAQWLLQQQYVKEAIAEGLIKYEGALGAFYTATSSIRTVYSSNEEMMYKFSIPVKITNSLRVNRTHELKAGIVMARLMNKIDFLQNHPSFRMIDDPAYMTVEFPNQTESGFEVIFRSNVFPKGHDEGICMIAALVQEPLPKEKSRLYQLIMEISQSEFRSLESISLDWFKVYWKCAIEPLLRLYDEYGIALEAHQQNSVLNISSGYPTTYYYRDNQGYYLSKTYKEELLSIEPSLHETAELFYEDALIHDRFTYYLFMNQLFPVISRFGADQLIDEKILLKWSIDQLHLLEKEFTGFGKAFVRNILKQEELAFKANLLTRFHDVDELEAELEQAVYTKIPNPFVLQHEEAEYAAATAFSF</sequence>
<organism evidence="5 6">
    <name type="scientific">Lysinibacillus xylanilyticus</name>
    <dbReference type="NCBI Taxonomy" id="582475"/>
    <lineage>
        <taxon>Bacteria</taxon>
        <taxon>Bacillati</taxon>
        <taxon>Bacillota</taxon>
        <taxon>Bacilli</taxon>
        <taxon>Bacillales</taxon>
        <taxon>Bacillaceae</taxon>
        <taxon>Lysinibacillus</taxon>
    </lineage>
</organism>
<dbReference type="GO" id="GO:0016881">
    <property type="term" value="F:acid-amino acid ligase activity"/>
    <property type="evidence" value="ECO:0007669"/>
    <property type="project" value="UniProtKB-ARBA"/>
</dbReference>
<dbReference type="GeneID" id="96598758"/>
<dbReference type="InterPro" id="IPR007310">
    <property type="entry name" value="Aerobactin_biosyn_IucA/IucC_N"/>
</dbReference>
<accession>A0A0K9FG91</accession>
<dbReference type="AlphaFoldDB" id="A0A0K9FG91"/>
<dbReference type="PANTHER" id="PTHR34384">
    <property type="entry name" value="L-2,3-DIAMINOPROPANOATE--CITRATE LIGASE"/>
    <property type="match status" value="1"/>
</dbReference>
<comment type="pathway">
    <text evidence="1">Siderophore biosynthesis.</text>
</comment>
<dbReference type="InterPro" id="IPR037455">
    <property type="entry name" value="LucA/IucC-like"/>
</dbReference>
<dbReference type="GO" id="GO:0019290">
    <property type="term" value="P:siderophore biosynthetic process"/>
    <property type="evidence" value="ECO:0007669"/>
    <property type="project" value="InterPro"/>
</dbReference>
<name>A0A0K9FG91_9BACI</name>
<reference evidence="6" key="1">
    <citation type="submission" date="2015-07" db="EMBL/GenBank/DDBJ databases">
        <authorList>
            <consortium name="Consortium for Microbial Forensics and Genomics (microFORGE)"/>
            <person name="Knight B.M."/>
            <person name="Roberts D.P."/>
            <person name="Lin D."/>
            <person name="Hari K."/>
            <person name="Fletcher J."/>
            <person name="Melcher U."/>
            <person name="Blagden T."/>
            <person name="Winegar R.A."/>
        </authorList>
    </citation>
    <scope>NUCLEOTIDE SEQUENCE [LARGE SCALE GENOMIC DNA]</scope>
    <source>
        <strain evidence="6">DSM 23493</strain>
    </source>
</reference>
<feature type="domain" description="Aerobactin siderophore biosynthesis IucA/IucC-like C-terminal" evidence="4">
    <location>
        <begin position="414"/>
        <end position="575"/>
    </location>
</feature>
<evidence type="ECO:0000259" key="4">
    <source>
        <dbReference type="Pfam" id="PF06276"/>
    </source>
</evidence>
<dbReference type="Proteomes" id="UP000037326">
    <property type="component" value="Unassembled WGS sequence"/>
</dbReference>
<feature type="domain" description="Aerobactin siderophore biosynthesis IucA/IucC N-terminal" evidence="3">
    <location>
        <begin position="156"/>
        <end position="383"/>
    </location>
</feature>
<dbReference type="RefSeq" id="WP_049667159.1">
    <property type="nucleotide sequence ID" value="NZ_LFXJ01000005.1"/>
</dbReference>
<comment type="similarity">
    <text evidence="2">Belongs to the IucA/IucC family.</text>
</comment>
<dbReference type="PATRIC" id="fig|582475.4.peg.1792"/>
<dbReference type="OrthoDB" id="2989563at2"/>
<evidence type="ECO:0000313" key="5">
    <source>
        <dbReference type="EMBL" id="KMY33277.1"/>
    </source>
</evidence>
<evidence type="ECO:0000259" key="3">
    <source>
        <dbReference type="Pfam" id="PF04183"/>
    </source>
</evidence>
<dbReference type="InterPro" id="IPR022770">
    <property type="entry name" value="IucA/IucC-like_C"/>
</dbReference>
<evidence type="ECO:0000256" key="1">
    <source>
        <dbReference type="ARBA" id="ARBA00004924"/>
    </source>
</evidence>
<dbReference type="Pfam" id="PF06276">
    <property type="entry name" value="FhuF"/>
    <property type="match status" value="1"/>
</dbReference>
<proteinExistence type="inferred from homology"/>
<dbReference type="Gene3D" id="1.10.510.40">
    <property type="match status" value="1"/>
</dbReference>
<comment type="caution">
    <text evidence="5">The sequence shown here is derived from an EMBL/GenBank/DDBJ whole genome shotgun (WGS) entry which is preliminary data.</text>
</comment>
<evidence type="ECO:0000256" key="2">
    <source>
        <dbReference type="ARBA" id="ARBA00007832"/>
    </source>
</evidence>
<evidence type="ECO:0000313" key="6">
    <source>
        <dbReference type="Proteomes" id="UP000037326"/>
    </source>
</evidence>
<dbReference type="PANTHER" id="PTHR34384:SF5">
    <property type="entry name" value="L-2,3-DIAMINOPROPANOATE--CITRATE LIGASE"/>
    <property type="match status" value="1"/>
</dbReference>
<protein>
    <submittedName>
        <fullName evidence="5">Siderophore biosynthesis protein</fullName>
    </submittedName>
</protein>
<dbReference type="Pfam" id="PF04183">
    <property type="entry name" value="IucA_IucC"/>
    <property type="match status" value="1"/>
</dbReference>
<gene>
    <name evidence="5" type="ORF">ACZ11_10950</name>
</gene>
<dbReference type="EMBL" id="LFXJ01000005">
    <property type="protein sequence ID" value="KMY33277.1"/>
    <property type="molecule type" value="Genomic_DNA"/>
</dbReference>